<keyword evidence="4" id="KW-1185">Reference proteome</keyword>
<gene>
    <name evidence="3" type="ORF">D5281_08810</name>
</gene>
<evidence type="ECO:0000259" key="1">
    <source>
        <dbReference type="Pfam" id="PF17389"/>
    </source>
</evidence>
<accession>A0A9X5BF70</accession>
<dbReference type="GO" id="GO:0005975">
    <property type="term" value="P:carbohydrate metabolic process"/>
    <property type="evidence" value="ECO:0007669"/>
    <property type="project" value="InterPro"/>
</dbReference>
<evidence type="ECO:0000259" key="2">
    <source>
        <dbReference type="Pfam" id="PF21209"/>
    </source>
</evidence>
<protein>
    <recommendedName>
        <fullName evidence="5">Alpha-L-rhamnosidase six-hairpin glycosidase domain-containing protein</fullName>
    </recommendedName>
</protein>
<dbReference type="Pfam" id="PF17389">
    <property type="entry name" value="Bac_rhamnosid6H"/>
    <property type="match status" value="1"/>
</dbReference>
<dbReference type="PANTHER" id="PTHR34987">
    <property type="entry name" value="C, PUTATIVE (AFU_ORTHOLOGUE AFUA_3G02880)-RELATED"/>
    <property type="match status" value="1"/>
</dbReference>
<dbReference type="InterPro" id="IPR035396">
    <property type="entry name" value="Bac_rhamnosid6H"/>
</dbReference>
<dbReference type="SUPFAM" id="SSF48208">
    <property type="entry name" value="Six-hairpin glycosidases"/>
    <property type="match status" value="1"/>
</dbReference>
<dbReference type="InterPro" id="IPR048932">
    <property type="entry name" value="Rhamnosid-like_N_bacteroidetes"/>
</dbReference>
<name>A0A9X5BF70_9FIRM</name>
<reference evidence="3" key="1">
    <citation type="submission" date="2018-09" db="EMBL/GenBank/DDBJ databases">
        <title>Murine metabolic-syndrome-specific gut microbial biobank.</title>
        <authorList>
            <person name="Liu C."/>
        </authorList>
    </citation>
    <scope>NUCLEOTIDE SEQUENCE</scope>
    <source>
        <strain evidence="3">D42-62</strain>
    </source>
</reference>
<sequence>MGIYMAKWIWKFGEFEIYHSLMLHDRRQQYGYPEPVVWKMYAPEPVVVFQKKVTTAGGVFRIHACGHVSTTIQTGSKLWETEKYGGKTEIALKAGTVTVQIRVSNLKTFPCLFVEGVIESDESWEADDLSMNFEPVGTDSLFMDREKTPEIFPFSYAPISYRKKEKLENGVLFDYGKETFAAVRLLHLTDQKVQVNFGESQEEALDHDWSVIHFLQEPKEGELSYAPCAFRYLYVSDEGAEAEAEYEYLPLEYRGNFQCEDELINRVWHVAAYTFRLNCREFFLDGIKRDRWVWSADAYQSLFVNRYLFFDPEIEKRTLIALGGKAPFKRHINTIMDYTFFWFIGIKEYYQTYGDRKFVRQILPQMKEVMAFCEGRESDDGFMREKQGDWNFIDWAPMDKEGALCGEQILYGKALECYGDLLKAAFSKDIENESRPVDTKQEQGLELAEGYGRKARRLYELIKEKFYDKEKEVFIDSFESGRRNVTRHSNILAYLFLPCSEKQKKDIYEKVILNEAVRQITTPYFKFYENQVHCLEGNGRLLEESIRKYYGSMLKTGATTLYEEYDPAMKGAEHYAMYGNPYEKSLCHAWSASPIYLLGAFRLGVLSTDVAYETFDVRPDLGDLKWFCGKVPVPGGVVEVCANEKEIRVWTDVSGGTLWVEGKAWELVAGKETVVKIRHLSF</sequence>
<dbReference type="Gene3D" id="2.60.420.10">
    <property type="entry name" value="Maltose phosphorylase, domain 3"/>
    <property type="match status" value="1"/>
</dbReference>
<feature type="domain" description="Alpha-L-rhamnosidase six-hairpin glycosidase" evidence="1">
    <location>
        <begin position="255"/>
        <end position="598"/>
    </location>
</feature>
<evidence type="ECO:0000313" key="3">
    <source>
        <dbReference type="EMBL" id="NBJ92691.1"/>
    </source>
</evidence>
<dbReference type="EMBL" id="QZDT01000011">
    <property type="protein sequence ID" value="NBJ92691.1"/>
    <property type="molecule type" value="Genomic_DNA"/>
</dbReference>
<organism evidence="3 4">
    <name type="scientific">Parablautia muri</name>
    <dbReference type="NCBI Taxonomy" id="2320879"/>
    <lineage>
        <taxon>Bacteria</taxon>
        <taxon>Bacillati</taxon>
        <taxon>Bacillota</taxon>
        <taxon>Clostridia</taxon>
        <taxon>Lachnospirales</taxon>
        <taxon>Lachnospiraceae</taxon>
        <taxon>Parablautia</taxon>
    </lineage>
</organism>
<evidence type="ECO:0008006" key="5">
    <source>
        <dbReference type="Google" id="ProtNLM"/>
    </source>
</evidence>
<dbReference type="InterPro" id="IPR008928">
    <property type="entry name" value="6-hairpin_glycosidase_sf"/>
</dbReference>
<evidence type="ECO:0000313" key="4">
    <source>
        <dbReference type="Proteomes" id="UP001154420"/>
    </source>
</evidence>
<proteinExistence type="predicted"/>
<comment type="caution">
    <text evidence="3">The sequence shown here is derived from an EMBL/GenBank/DDBJ whole genome shotgun (WGS) entry which is preliminary data.</text>
</comment>
<dbReference type="AlphaFoldDB" id="A0A9X5BF70"/>
<dbReference type="Gene3D" id="2.60.120.260">
    <property type="entry name" value="Galactose-binding domain-like"/>
    <property type="match status" value="2"/>
</dbReference>
<dbReference type="Pfam" id="PF21209">
    <property type="entry name" value="Bac_rhamnosid-like_N"/>
    <property type="match status" value="1"/>
</dbReference>
<dbReference type="PANTHER" id="PTHR34987:SF6">
    <property type="entry name" value="ALPHA-L-RHAMNOSIDASE SIX-HAIRPIN GLYCOSIDASE DOMAIN-CONTAINING PROTEIN"/>
    <property type="match status" value="1"/>
</dbReference>
<dbReference type="InterPro" id="IPR012341">
    <property type="entry name" value="6hp_glycosidase-like_sf"/>
</dbReference>
<feature type="domain" description="Alpha-rhamnosidase-like N-terminal" evidence="2">
    <location>
        <begin position="83"/>
        <end position="209"/>
    </location>
</feature>
<dbReference type="Proteomes" id="UP001154420">
    <property type="component" value="Unassembled WGS sequence"/>
</dbReference>
<dbReference type="Gene3D" id="1.50.10.10">
    <property type="match status" value="1"/>
</dbReference>